<dbReference type="RefSeq" id="WP_185074515.1">
    <property type="nucleotide sequence ID" value="NZ_JACHMB010000001.1"/>
</dbReference>
<accession>A0A7W9GCC9</accession>
<proteinExistence type="predicted"/>
<name>A0A7W9GCC9_9ACTN</name>
<dbReference type="EMBL" id="JACHMB010000001">
    <property type="protein sequence ID" value="MBB5781172.1"/>
    <property type="molecule type" value="Genomic_DNA"/>
</dbReference>
<organism evidence="1 2">
    <name type="scientific">Nonomuraea jabiensis</name>
    <dbReference type="NCBI Taxonomy" id="882448"/>
    <lineage>
        <taxon>Bacteria</taxon>
        <taxon>Bacillati</taxon>
        <taxon>Actinomycetota</taxon>
        <taxon>Actinomycetes</taxon>
        <taxon>Streptosporangiales</taxon>
        <taxon>Streptosporangiaceae</taxon>
        <taxon>Nonomuraea</taxon>
    </lineage>
</organism>
<dbReference type="AlphaFoldDB" id="A0A7W9GCC9"/>
<keyword evidence="2" id="KW-1185">Reference proteome</keyword>
<gene>
    <name evidence="1" type="ORF">HD596_007928</name>
</gene>
<dbReference type="Pfam" id="PF19875">
    <property type="entry name" value="DUF6348"/>
    <property type="match status" value="1"/>
</dbReference>
<protein>
    <submittedName>
        <fullName evidence="1">Uncharacterized protein</fullName>
    </submittedName>
</protein>
<evidence type="ECO:0000313" key="1">
    <source>
        <dbReference type="EMBL" id="MBB5781172.1"/>
    </source>
</evidence>
<evidence type="ECO:0000313" key="2">
    <source>
        <dbReference type="Proteomes" id="UP000579153"/>
    </source>
</evidence>
<reference evidence="1 2" key="1">
    <citation type="submission" date="2020-08" db="EMBL/GenBank/DDBJ databases">
        <title>Sequencing the genomes of 1000 actinobacteria strains.</title>
        <authorList>
            <person name="Klenk H.-P."/>
        </authorList>
    </citation>
    <scope>NUCLEOTIDE SEQUENCE [LARGE SCALE GENOMIC DNA]</scope>
    <source>
        <strain evidence="1 2">DSM 45507</strain>
    </source>
</reference>
<comment type="caution">
    <text evidence="1">The sequence shown here is derived from an EMBL/GenBank/DDBJ whole genome shotgun (WGS) entry which is preliminary data.</text>
</comment>
<dbReference type="InterPro" id="IPR045929">
    <property type="entry name" value="DUF6348"/>
</dbReference>
<sequence length="356" mass="37795">MIGSVGFDAAVEVGIAAFCAGEEPPRDEEVWERLTGAGVEPWLAERLLIFLPMAYTRRLLPDVSYPEGLVTPSGRVSLSAEPVFVAASDRAQRAGREEVGRIAMRSAEFNAINNALYAGSELSDLMLGETSLVKDLEPVGQGDGGVPSPRAAFEDFLRGHGVPLDGGTAVGAELFVHPAPAGVVMAQVDFAVSHPALARPWLVESFAGHGATWREAIGGAVSRFRLGALHPIVDGLLRPGAASGQVERERYEHPSGAFELVLGAQLNLFTDRSVPSAEPLVDRLLEVLRAEPLTRKVHALRLFIAHHDGRLQTNEVLLDSERWPAGEAAVAGSPAPLPDGRVAVRVFGLLVPAGNA</sequence>
<dbReference type="Proteomes" id="UP000579153">
    <property type="component" value="Unassembled WGS sequence"/>
</dbReference>